<dbReference type="AlphaFoldDB" id="A0A5C6Q9Y5"/>
<dbReference type="InterPro" id="IPR036390">
    <property type="entry name" value="WH_DNA-bd_sf"/>
</dbReference>
<gene>
    <name evidence="6" type="ORF">ESZ26_01040</name>
    <name evidence="7" type="ORF">ESZ27_11680</name>
</gene>
<dbReference type="EMBL" id="VOLR01000001">
    <property type="protein sequence ID" value="TWX62929.1"/>
    <property type="molecule type" value="Genomic_DNA"/>
</dbReference>
<protein>
    <submittedName>
        <fullName evidence="7">LysR family transcriptional regulator</fullName>
    </submittedName>
</protein>
<organism evidence="7 9">
    <name type="scientific">Colwellia hornerae</name>
    <dbReference type="NCBI Taxonomy" id="89402"/>
    <lineage>
        <taxon>Bacteria</taxon>
        <taxon>Pseudomonadati</taxon>
        <taxon>Pseudomonadota</taxon>
        <taxon>Gammaproteobacteria</taxon>
        <taxon>Alteromonadales</taxon>
        <taxon>Colwelliaceae</taxon>
        <taxon>Colwellia</taxon>
    </lineage>
</organism>
<dbReference type="Proteomes" id="UP000321917">
    <property type="component" value="Unassembled WGS sequence"/>
</dbReference>
<dbReference type="Gene3D" id="1.10.10.10">
    <property type="entry name" value="Winged helix-like DNA-binding domain superfamily/Winged helix DNA-binding domain"/>
    <property type="match status" value="1"/>
</dbReference>
<keyword evidence="2" id="KW-0805">Transcription regulation</keyword>
<feature type="domain" description="HTH lysR-type" evidence="5">
    <location>
        <begin position="4"/>
        <end position="61"/>
    </location>
</feature>
<dbReference type="Proteomes" id="UP000321525">
    <property type="component" value="Unassembled WGS sequence"/>
</dbReference>
<evidence type="ECO:0000256" key="1">
    <source>
        <dbReference type="ARBA" id="ARBA00009437"/>
    </source>
</evidence>
<evidence type="ECO:0000313" key="7">
    <source>
        <dbReference type="EMBL" id="TWX65786.1"/>
    </source>
</evidence>
<reference evidence="7 9" key="1">
    <citation type="submission" date="2019-07" db="EMBL/GenBank/DDBJ databases">
        <title>Genomes of sea-ice associated Colwellia species.</title>
        <authorList>
            <person name="Bowman J.P."/>
        </authorList>
    </citation>
    <scope>NUCLEOTIDE SEQUENCE [LARGE SCALE GENOMIC DNA]</scope>
    <source>
        <strain evidence="6 8">ACAM 607</strain>
        <strain evidence="7 9">IC036</strain>
    </source>
</reference>
<dbReference type="CDD" id="cd08411">
    <property type="entry name" value="PBP2_OxyR"/>
    <property type="match status" value="1"/>
</dbReference>
<dbReference type="PROSITE" id="PS50931">
    <property type="entry name" value="HTH_LYSR"/>
    <property type="match status" value="1"/>
</dbReference>
<dbReference type="EMBL" id="VOLQ01000021">
    <property type="protein sequence ID" value="TWX65786.1"/>
    <property type="molecule type" value="Genomic_DNA"/>
</dbReference>
<dbReference type="OrthoDB" id="9775392at2"/>
<keyword evidence="8" id="KW-1185">Reference proteome</keyword>
<comment type="similarity">
    <text evidence="1">Belongs to the LysR transcriptional regulatory family.</text>
</comment>
<accession>A0A5C6Q9Y5</accession>
<evidence type="ECO:0000313" key="8">
    <source>
        <dbReference type="Proteomes" id="UP000321525"/>
    </source>
</evidence>
<name>A0A5C6Q9Y5_9GAMM</name>
<dbReference type="PANTHER" id="PTHR30346:SF10">
    <property type="entry name" value="TRANSCRIPTIONAL REGULATOR OF OXIDATIVE STRESS OXYR"/>
    <property type="match status" value="1"/>
</dbReference>
<evidence type="ECO:0000259" key="5">
    <source>
        <dbReference type="PROSITE" id="PS50931"/>
    </source>
</evidence>
<dbReference type="InterPro" id="IPR000847">
    <property type="entry name" value="LysR_HTH_N"/>
</dbReference>
<evidence type="ECO:0000256" key="2">
    <source>
        <dbReference type="ARBA" id="ARBA00023015"/>
    </source>
</evidence>
<evidence type="ECO:0000256" key="3">
    <source>
        <dbReference type="ARBA" id="ARBA00023125"/>
    </source>
</evidence>
<evidence type="ECO:0000313" key="6">
    <source>
        <dbReference type="EMBL" id="TWX62929.1"/>
    </source>
</evidence>
<dbReference type="FunFam" id="1.10.10.10:FF:000001">
    <property type="entry name" value="LysR family transcriptional regulator"/>
    <property type="match status" value="1"/>
</dbReference>
<dbReference type="GO" id="GO:0003700">
    <property type="term" value="F:DNA-binding transcription factor activity"/>
    <property type="evidence" value="ECO:0007669"/>
    <property type="project" value="InterPro"/>
</dbReference>
<keyword evidence="4" id="KW-0804">Transcription</keyword>
<dbReference type="Pfam" id="PF00126">
    <property type="entry name" value="HTH_1"/>
    <property type="match status" value="1"/>
</dbReference>
<comment type="caution">
    <text evidence="7">The sequence shown here is derived from an EMBL/GenBank/DDBJ whole genome shotgun (WGS) entry which is preliminary data.</text>
</comment>
<dbReference type="SUPFAM" id="SSF46785">
    <property type="entry name" value="Winged helix' DNA-binding domain"/>
    <property type="match status" value="1"/>
</dbReference>
<dbReference type="GO" id="GO:0003677">
    <property type="term" value="F:DNA binding"/>
    <property type="evidence" value="ECO:0007669"/>
    <property type="project" value="UniProtKB-KW"/>
</dbReference>
<dbReference type="RefSeq" id="WP_146796308.1">
    <property type="nucleotide sequence ID" value="NZ_VOLP01000001.1"/>
</dbReference>
<dbReference type="Gene3D" id="3.40.190.10">
    <property type="entry name" value="Periplasmic binding protein-like II"/>
    <property type="match status" value="2"/>
</dbReference>
<dbReference type="InterPro" id="IPR036388">
    <property type="entry name" value="WH-like_DNA-bd_sf"/>
</dbReference>
<dbReference type="SUPFAM" id="SSF53850">
    <property type="entry name" value="Periplasmic binding protein-like II"/>
    <property type="match status" value="1"/>
</dbReference>
<evidence type="ECO:0000256" key="4">
    <source>
        <dbReference type="ARBA" id="ARBA00023163"/>
    </source>
</evidence>
<dbReference type="PANTHER" id="PTHR30346">
    <property type="entry name" value="TRANSCRIPTIONAL DUAL REGULATOR HCAR-RELATED"/>
    <property type="match status" value="1"/>
</dbReference>
<dbReference type="InterPro" id="IPR005119">
    <property type="entry name" value="LysR_subst-bd"/>
</dbReference>
<sequence length="297" mass="33345">MFLPNLKHLRYLIALYQEQNFHRAASACFVSQSTLSSAILKLEEQLNCQLIERDNKSFLFTTQGVEVVEKARQLLVSANELVSFAKQQGSEHAGTVRIGCIPTIAPFLLTDFVRGCQKELPELVLFLREDTTANLMNMLNNGEIDLLILALPIAVNNFHCRLVGKDRFFMAGNKALVKTFQQTASYKHLPEQSIFLLSSEHCLTEHALSACKLADKSRIHSFSASSLSTLVQMTAFHQGFTFLPEMAVKKNVGENEGLTIAPLDQDYYREIGVLWRKTSMRNALYNQLSAVITGLLK</sequence>
<evidence type="ECO:0000313" key="9">
    <source>
        <dbReference type="Proteomes" id="UP000321917"/>
    </source>
</evidence>
<proteinExistence type="inferred from homology"/>
<dbReference type="Pfam" id="PF03466">
    <property type="entry name" value="LysR_substrate"/>
    <property type="match status" value="1"/>
</dbReference>
<keyword evidence="3" id="KW-0238">DNA-binding</keyword>
<dbReference type="GO" id="GO:0032993">
    <property type="term" value="C:protein-DNA complex"/>
    <property type="evidence" value="ECO:0007669"/>
    <property type="project" value="TreeGrafter"/>
</dbReference>